<dbReference type="AlphaFoldDB" id="A0A2T7C657"/>
<dbReference type="EMBL" id="CM009757">
    <property type="protein sequence ID" value="PUZ38822.1"/>
    <property type="molecule type" value="Genomic_DNA"/>
</dbReference>
<reference evidence="1 2" key="1">
    <citation type="submission" date="2018-04" db="EMBL/GenBank/DDBJ databases">
        <title>WGS assembly of Panicum hallii var. hallii HAL2.</title>
        <authorList>
            <person name="Lovell J."/>
            <person name="Jenkins J."/>
            <person name="Lowry D."/>
            <person name="Mamidi S."/>
            <person name="Sreedasyam A."/>
            <person name="Weng X."/>
            <person name="Barry K."/>
            <person name="Bonette J."/>
            <person name="Campitelli B."/>
            <person name="Daum C."/>
            <person name="Gordon S."/>
            <person name="Gould B."/>
            <person name="Lipzen A."/>
            <person name="MacQueen A."/>
            <person name="Palacio-Mejia J."/>
            <person name="Plott C."/>
            <person name="Shakirov E."/>
            <person name="Shu S."/>
            <person name="Yoshinaga Y."/>
            <person name="Zane M."/>
            <person name="Rokhsar D."/>
            <person name="Grimwood J."/>
            <person name="Schmutz J."/>
            <person name="Juenger T."/>
        </authorList>
    </citation>
    <scope>NUCLEOTIDE SEQUENCE [LARGE SCALE GENOMIC DNA]</scope>
    <source>
        <strain evidence="2">cv. HAL2</strain>
    </source>
</reference>
<protein>
    <submittedName>
        <fullName evidence="1">Uncharacterized protein</fullName>
    </submittedName>
</protein>
<dbReference type="Proteomes" id="UP000244336">
    <property type="component" value="Chromosome 9"/>
</dbReference>
<keyword evidence="2" id="KW-1185">Reference proteome</keyword>
<organism evidence="1 2">
    <name type="scientific">Panicum hallii var. hallii</name>
    <dbReference type="NCBI Taxonomy" id="1504633"/>
    <lineage>
        <taxon>Eukaryota</taxon>
        <taxon>Viridiplantae</taxon>
        <taxon>Streptophyta</taxon>
        <taxon>Embryophyta</taxon>
        <taxon>Tracheophyta</taxon>
        <taxon>Spermatophyta</taxon>
        <taxon>Magnoliopsida</taxon>
        <taxon>Liliopsida</taxon>
        <taxon>Poales</taxon>
        <taxon>Poaceae</taxon>
        <taxon>PACMAD clade</taxon>
        <taxon>Panicoideae</taxon>
        <taxon>Panicodae</taxon>
        <taxon>Paniceae</taxon>
        <taxon>Panicinae</taxon>
        <taxon>Panicum</taxon>
        <taxon>Panicum sect. Panicum</taxon>
    </lineage>
</organism>
<name>A0A2T7C657_9POAL</name>
<dbReference type="Gramene" id="PUZ38822">
    <property type="protein sequence ID" value="PUZ38822"/>
    <property type="gene ID" value="GQ55_9G226600"/>
</dbReference>
<proteinExistence type="predicted"/>
<sequence>MLPPALLRWWRRRRRRHPGVGRRRLLFLLGLSDKDTGDDVFSGRPRVRLLRFLPPPSAARDGRCAFRGIRCVAAGGRRRWLMRHVQGWKSLVQLVGGFGSGSGACHQHRPSERLTQLRTRLRFDVFTCFFKVLFCKTGDVLCSKSTLQTFYKFTLF</sequence>
<accession>A0A2T7C657</accession>
<evidence type="ECO:0000313" key="1">
    <source>
        <dbReference type="EMBL" id="PUZ38822.1"/>
    </source>
</evidence>
<evidence type="ECO:0000313" key="2">
    <source>
        <dbReference type="Proteomes" id="UP000244336"/>
    </source>
</evidence>
<gene>
    <name evidence="1" type="ORF">GQ55_9G226600</name>
</gene>